<dbReference type="Proteomes" id="UP000729357">
    <property type="component" value="Unassembled WGS sequence"/>
</dbReference>
<feature type="region of interest" description="Disordered" evidence="5">
    <location>
        <begin position="230"/>
        <end position="302"/>
    </location>
</feature>
<dbReference type="InterPro" id="IPR022894">
    <property type="entry name" value="Oligoribonuclease"/>
</dbReference>
<keyword evidence="8" id="KW-1185">Reference proteome</keyword>
<reference evidence="7" key="1">
    <citation type="journal article" date="2021" name="J Fungi (Basel)">
        <title>Virulence traits and population genomics of the black yeast Aureobasidium melanogenum.</title>
        <authorList>
            <person name="Cernosa A."/>
            <person name="Sun X."/>
            <person name="Gostincar C."/>
            <person name="Fang C."/>
            <person name="Gunde-Cimerman N."/>
            <person name="Song Z."/>
        </authorList>
    </citation>
    <scope>NUCLEOTIDE SEQUENCE</scope>
    <source>
        <strain evidence="7">EXF-9298</strain>
    </source>
</reference>
<organism evidence="7 8">
    <name type="scientific">Aureobasidium melanogenum</name>
    <name type="common">Aureobasidium pullulans var. melanogenum</name>
    <dbReference type="NCBI Taxonomy" id="46634"/>
    <lineage>
        <taxon>Eukaryota</taxon>
        <taxon>Fungi</taxon>
        <taxon>Dikarya</taxon>
        <taxon>Ascomycota</taxon>
        <taxon>Pezizomycotina</taxon>
        <taxon>Dothideomycetes</taxon>
        <taxon>Dothideomycetidae</taxon>
        <taxon>Dothideales</taxon>
        <taxon>Saccotheciaceae</taxon>
        <taxon>Aureobasidium</taxon>
    </lineage>
</organism>
<evidence type="ECO:0000256" key="1">
    <source>
        <dbReference type="ARBA" id="ARBA00009921"/>
    </source>
</evidence>
<dbReference type="InterPro" id="IPR013520">
    <property type="entry name" value="Ribonucl_H"/>
</dbReference>
<dbReference type="GO" id="GO:0003676">
    <property type="term" value="F:nucleic acid binding"/>
    <property type="evidence" value="ECO:0007669"/>
    <property type="project" value="InterPro"/>
</dbReference>
<feature type="non-terminal residue" evidence="7">
    <location>
        <position position="302"/>
    </location>
</feature>
<dbReference type="Pfam" id="PF00929">
    <property type="entry name" value="RNase_T"/>
    <property type="match status" value="1"/>
</dbReference>
<feature type="compositionally biased region" description="Basic and acidic residues" evidence="5">
    <location>
        <begin position="252"/>
        <end position="262"/>
    </location>
</feature>
<comment type="caution">
    <text evidence="7">The sequence shown here is derived from an EMBL/GenBank/DDBJ whole genome shotgun (WGS) entry which is preliminary data.</text>
</comment>
<keyword evidence="2" id="KW-0540">Nuclease</keyword>
<dbReference type="AlphaFoldDB" id="A0A9P8F471"/>
<feature type="domain" description="Exonuclease" evidence="6">
    <location>
        <begin position="48"/>
        <end position="226"/>
    </location>
</feature>
<dbReference type="FunFam" id="3.30.420.10:FF:000003">
    <property type="entry name" value="Oligoribonuclease"/>
    <property type="match status" value="1"/>
</dbReference>
<dbReference type="CDD" id="cd06135">
    <property type="entry name" value="Orn"/>
    <property type="match status" value="1"/>
</dbReference>
<dbReference type="NCBIfam" id="NF003765">
    <property type="entry name" value="PRK05359.1"/>
    <property type="match status" value="1"/>
</dbReference>
<protein>
    <submittedName>
        <fullName evidence="7">Ribonuclease H-like protein</fullName>
    </submittedName>
</protein>
<proteinExistence type="inferred from homology"/>
<dbReference type="SUPFAM" id="SSF53098">
    <property type="entry name" value="Ribonuclease H-like"/>
    <property type="match status" value="1"/>
</dbReference>
<dbReference type="SMART" id="SM00479">
    <property type="entry name" value="EXOIII"/>
    <property type="match status" value="1"/>
</dbReference>
<evidence type="ECO:0000256" key="3">
    <source>
        <dbReference type="ARBA" id="ARBA00022801"/>
    </source>
</evidence>
<evidence type="ECO:0000259" key="6">
    <source>
        <dbReference type="SMART" id="SM00479"/>
    </source>
</evidence>
<comment type="similarity">
    <text evidence="1">Belongs to the oligoribonuclease family.</text>
</comment>
<keyword evidence="3" id="KW-0378">Hydrolase</keyword>
<reference evidence="7" key="2">
    <citation type="submission" date="2021-08" db="EMBL/GenBank/DDBJ databases">
        <authorList>
            <person name="Gostincar C."/>
            <person name="Sun X."/>
            <person name="Song Z."/>
            <person name="Gunde-Cimerman N."/>
        </authorList>
    </citation>
    <scope>NUCLEOTIDE SEQUENCE</scope>
    <source>
        <strain evidence="7">EXF-9298</strain>
    </source>
</reference>
<dbReference type="Gene3D" id="3.30.420.10">
    <property type="entry name" value="Ribonuclease H-like superfamily/Ribonuclease H"/>
    <property type="match status" value="1"/>
</dbReference>
<dbReference type="PANTHER" id="PTHR11046:SF0">
    <property type="entry name" value="OLIGORIBONUCLEASE, MITOCHONDRIAL"/>
    <property type="match status" value="1"/>
</dbReference>
<evidence type="ECO:0000313" key="7">
    <source>
        <dbReference type="EMBL" id="KAG9936749.1"/>
    </source>
</evidence>
<dbReference type="PANTHER" id="PTHR11046">
    <property type="entry name" value="OLIGORIBONUCLEASE, MITOCHONDRIAL"/>
    <property type="match status" value="1"/>
</dbReference>
<accession>A0A9P8F471</accession>
<dbReference type="InterPro" id="IPR012337">
    <property type="entry name" value="RNaseH-like_sf"/>
</dbReference>
<sequence>MFRFITSRISDPKYLTIVLKPSGPPILTFNRRHFSATAIMPESRSKHPLVWIDCEMTGLDLSKDTIMSLCCFVTDAQLNLLDENGYEAVIHHEQSQLDAMGEWCTEQHGKTGLTAACLASDKTAEQVAEELLAYVQKYCPERKKALLAGNTVHADRAFLVQQPYTPVMKWLHHRILDVSAIKEAAKRWAPIEVLKKSPPKAGKHEARADILESIAEARYYQRAFFQNGAIPNEEPEEETAELDGDAHGSIIGDKEVKPKEITQEVGAAKAQTTAQSLEAEGFGATSGEQDLARNGGNRDLAS</sequence>
<evidence type="ECO:0000256" key="5">
    <source>
        <dbReference type="SAM" id="MobiDB-lite"/>
    </source>
</evidence>
<dbReference type="InterPro" id="IPR036397">
    <property type="entry name" value="RNaseH_sf"/>
</dbReference>
<dbReference type="GO" id="GO:0000175">
    <property type="term" value="F:3'-5'-RNA exonuclease activity"/>
    <property type="evidence" value="ECO:0007669"/>
    <property type="project" value="InterPro"/>
</dbReference>
<evidence type="ECO:0000313" key="8">
    <source>
        <dbReference type="Proteomes" id="UP000729357"/>
    </source>
</evidence>
<evidence type="ECO:0000256" key="2">
    <source>
        <dbReference type="ARBA" id="ARBA00022722"/>
    </source>
</evidence>
<keyword evidence="4" id="KW-0269">Exonuclease</keyword>
<feature type="compositionally biased region" description="Acidic residues" evidence="5">
    <location>
        <begin position="233"/>
        <end position="243"/>
    </location>
</feature>
<name>A0A9P8F471_AURME</name>
<dbReference type="EMBL" id="JAHFXS010005947">
    <property type="protein sequence ID" value="KAG9936749.1"/>
    <property type="molecule type" value="Genomic_DNA"/>
</dbReference>
<dbReference type="GO" id="GO:0005739">
    <property type="term" value="C:mitochondrion"/>
    <property type="evidence" value="ECO:0007669"/>
    <property type="project" value="TreeGrafter"/>
</dbReference>
<gene>
    <name evidence="7" type="ORF">KCU98_g19812</name>
</gene>
<evidence type="ECO:0000256" key="4">
    <source>
        <dbReference type="ARBA" id="ARBA00022839"/>
    </source>
</evidence>